<dbReference type="KEGG" id="vcop:MM50RIKEN_10970"/>
<dbReference type="AlphaFoldDB" id="A0A810Q099"/>
<keyword evidence="1" id="KW-0175">Coiled coil</keyword>
<name>A0A810Q099_9FIRM</name>
<protein>
    <submittedName>
        <fullName evidence="2">Uncharacterized protein</fullName>
    </submittedName>
</protein>
<dbReference type="Proteomes" id="UP000681035">
    <property type="component" value="Chromosome"/>
</dbReference>
<reference evidence="2" key="1">
    <citation type="submission" date="2020-09" db="EMBL/GenBank/DDBJ databases">
        <title>New species isolated from human feces.</title>
        <authorList>
            <person name="Kitahara M."/>
            <person name="Shigeno Y."/>
            <person name="Shime M."/>
            <person name="Matsumoto Y."/>
            <person name="Nakamura S."/>
            <person name="Motooka D."/>
            <person name="Fukuoka S."/>
            <person name="Nishikawa H."/>
            <person name="Benno Y."/>
        </authorList>
    </citation>
    <scope>NUCLEOTIDE SEQUENCE</scope>
    <source>
        <strain evidence="2">MM50</strain>
    </source>
</reference>
<feature type="coiled-coil region" evidence="1">
    <location>
        <begin position="26"/>
        <end position="105"/>
    </location>
</feature>
<proteinExistence type="predicted"/>
<gene>
    <name evidence="2" type="ORF">MM50RIKEN_10970</name>
</gene>
<dbReference type="EMBL" id="AP023418">
    <property type="protein sequence ID" value="BCK81334.1"/>
    <property type="molecule type" value="Genomic_DNA"/>
</dbReference>
<accession>A0A810Q099</accession>
<evidence type="ECO:0000256" key="1">
    <source>
        <dbReference type="SAM" id="Coils"/>
    </source>
</evidence>
<evidence type="ECO:0000313" key="3">
    <source>
        <dbReference type="Proteomes" id="UP000681035"/>
    </source>
</evidence>
<dbReference type="RefSeq" id="WP_213542084.1">
    <property type="nucleotide sequence ID" value="NZ_AP023418.1"/>
</dbReference>
<organism evidence="2 3">
    <name type="scientific">Vescimonas coprocola</name>
    <dbReference type="NCBI Taxonomy" id="2714355"/>
    <lineage>
        <taxon>Bacteria</taxon>
        <taxon>Bacillati</taxon>
        <taxon>Bacillota</taxon>
        <taxon>Clostridia</taxon>
        <taxon>Eubacteriales</taxon>
        <taxon>Oscillospiraceae</taxon>
        <taxon>Vescimonas</taxon>
    </lineage>
</organism>
<evidence type="ECO:0000313" key="2">
    <source>
        <dbReference type="EMBL" id="BCK81334.1"/>
    </source>
</evidence>
<sequence>MSTSFKTSMFGGFDRSDVIAYIEKTGREHEERVAALEVENETLRKENQTLENTQRVTQAQLLKMRDNEETCRRLRRQLADAEARNQELEQRCAQLKVQADEYESLKDHVAQIEISAHRRTEQFREEAVTQLRQLAARQREWCRTAQADYEQMNCQLLERLQQAEQTLRQPDMSSFRRMEEGLTALEKGLTAPEKAGE</sequence>
<keyword evidence="3" id="KW-1185">Reference proteome</keyword>